<comment type="caution">
    <text evidence="2">The sequence shown here is derived from an EMBL/GenBank/DDBJ whole genome shotgun (WGS) entry which is preliminary data.</text>
</comment>
<reference evidence="2 3" key="1">
    <citation type="submission" date="2019-06" db="EMBL/GenBank/DDBJ databases">
        <authorList>
            <person name="Li F."/>
        </authorList>
    </citation>
    <scope>NUCLEOTIDE SEQUENCE [LARGE SCALE GENOMIC DNA]</scope>
    <source>
        <strain evidence="2 3">10F1D-1</strain>
    </source>
</reference>
<feature type="transmembrane region" description="Helical" evidence="1">
    <location>
        <begin position="6"/>
        <end position="30"/>
    </location>
</feature>
<evidence type="ECO:0000313" key="3">
    <source>
        <dbReference type="Proteomes" id="UP000316252"/>
    </source>
</evidence>
<evidence type="ECO:0008006" key="4">
    <source>
        <dbReference type="Google" id="ProtNLM"/>
    </source>
</evidence>
<evidence type="ECO:0000313" key="2">
    <source>
        <dbReference type="EMBL" id="TPW77428.1"/>
    </source>
</evidence>
<proteinExistence type="predicted"/>
<dbReference type="RefSeq" id="WP_141161956.1">
    <property type="nucleotide sequence ID" value="NZ_VHQG01000001.1"/>
</dbReference>
<dbReference type="Proteomes" id="UP000316252">
    <property type="component" value="Unassembled WGS sequence"/>
</dbReference>
<sequence>MIPDPVLWALLGVALLLIVAVEAVTIRDIVRHPRISRDQKTGWIVMVLLAGAAMCPIWFANAERFGRE</sequence>
<keyword evidence="1" id="KW-0472">Membrane</keyword>
<name>A0A506Y8N0_9MICO</name>
<keyword evidence="1" id="KW-0812">Transmembrane</keyword>
<protein>
    <recommendedName>
        <fullName evidence="4">Cardiolipin synthase N-terminal domain-containing protein</fullName>
    </recommendedName>
</protein>
<gene>
    <name evidence="2" type="ORF">FJ657_01705</name>
</gene>
<keyword evidence="3" id="KW-1185">Reference proteome</keyword>
<accession>A0A506Y8N0</accession>
<feature type="transmembrane region" description="Helical" evidence="1">
    <location>
        <begin position="42"/>
        <end position="60"/>
    </location>
</feature>
<keyword evidence="1" id="KW-1133">Transmembrane helix</keyword>
<organism evidence="2 3">
    <name type="scientific">Schumannella soli</name>
    <dbReference type="NCBI Taxonomy" id="2590779"/>
    <lineage>
        <taxon>Bacteria</taxon>
        <taxon>Bacillati</taxon>
        <taxon>Actinomycetota</taxon>
        <taxon>Actinomycetes</taxon>
        <taxon>Micrococcales</taxon>
        <taxon>Microbacteriaceae</taxon>
        <taxon>Schumannella</taxon>
    </lineage>
</organism>
<dbReference type="AlphaFoldDB" id="A0A506Y8N0"/>
<dbReference type="EMBL" id="VHQG01000001">
    <property type="protein sequence ID" value="TPW77428.1"/>
    <property type="molecule type" value="Genomic_DNA"/>
</dbReference>
<evidence type="ECO:0000256" key="1">
    <source>
        <dbReference type="SAM" id="Phobius"/>
    </source>
</evidence>